<evidence type="ECO:0000256" key="1">
    <source>
        <dbReference type="SAM" id="MobiDB-lite"/>
    </source>
</evidence>
<evidence type="ECO:0008006" key="5">
    <source>
        <dbReference type="Google" id="ProtNLM"/>
    </source>
</evidence>
<feature type="compositionally biased region" description="Low complexity" evidence="1">
    <location>
        <begin position="61"/>
        <end position="73"/>
    </location>
</feature>
<evidence type="ECO:0000256" key="2">
    <source>
        <dbReference type="SAM" id="SignalP"/>
    </source>
</evidence>
<proteinExistence type="predicted"/>
<keyword evidence="2" id="KW-0732">Signal</keyword>
<organism evidence="3 4">
    <name type="scientific">Suicoccus acidiformans</name>
    <dbReference type="NCBI Taxonomy" id="2036206"/>
    <lineage>
        <taxon>Bacteria</taxon>
        <taxon>Bacillati</taxon>
        <taxon>Bacillota</taxon>
        <taxon>Bacilli</taxon>
        <taxon>Lactobacillales</taxon>
        <taxon>Aerococcaceae</taxon>
        <taxon>Suicoccus</taxon>
    </lineage>
</organism>
<sequence length="407" mass="41702">MRKSLQKLVLLGVSAATLGAASVNTIALASESSSVESSAESISSEETSESTSEESSEDSAAESASEAVVAPEEAATEEAEVEPSALQKALEAALADFQAKYPDATLTGVNITESEVRAAAAVTDTVAVASDVDASSEASDESASDAEADSDESTTSESESTSEETPDNQPDHTQGTEDPVDAETTDEAATSEASVDDAAAATTVVAGVEVVYDIKVSGADLANQYDVTYNSETGEVVTDETTELTEADADGVLIDSKGFETTGFVDFDEVTAAALAKAGYGFATDYTLSRDDAEHTNPTWLVEVVEERDNDDARKASITIDAVTGEVVKAEGDVIEEAPVEETAPVVTETAPAVESEATSESTSESTSECEDASSESTDASTSEGESNPEASTPEESSEGESADGAN</sequence>
<dbReference type="KEGG" id="abae:CL176_01000"/>
<evidence type="ECO:0000313" key="4">
    <source>
        <dbReference type="Proteomes" id="UP000263232"/>
    </source>
</evidence>
<feature type="region of interest" description="Disordered" evidence="1">
    <location>
        <begin position="29"/>
        <end position="85"/>
    </location>
</feature>
<dbReference type="OrthoDB" id="2943484at2"/>
<dbReference type="EMBL" id="CP023434">
    <property type="protein sequence ID" value="AXY24719.1"/>
    <property type="molecule type" value="Genomic_DNA"/>
</dbReference>
<feature type="compositionally biased region" description="Low complexity" evidence="1">
    <location>
        <begin position="187"/>
        <end position="197"/>
    </location>
</feature>
<evidence type="ECO:0000313" key="3">
    <source>
        <dbReference type="EMBL" id="AXY24719.1"/>
    </source>
</evidence>
<feature type="region of interest" description="Disordered" evidence="1">
    <location>
        <begin position="131"/>
        <end position="197"/>
    </location>
</feature>
<feature type="chain" id="PRO_5016691878" description="PepSY domain-containing protein" evidence="2">
    <location>
        <begin position="30"/>
        <end position="407"/>
    </location>
</feature>
<reference evidence="3 4" key="1">
    <citation type="submission" date="2017-09" db="EMBL/GenBank/DDBJ databases">
        <title>Complete genome sequence of Oxytococcus suis strain ZY16052.</title>
        <authorList>
            <person name="Li F."/>
        </authorList>
    </citation>
    <scope>NUCLEOTIDE SEQUENCE [LARGE SCALE GENOMIC DNA]</scope>
    <source>
        <strain evidence="3 4">ZY16052</strain>
    </source>
</reference>
<feature type="compositionally biased region" description="Low complexity" evidence="1">
    <location>
        <begin position="29"/>
        <end position="45"/>
    </location>
</feature>
<dbReference type="Proteomes" id="UP000263232">
    <property type="component" value="Chromosome"/>
</dbReference>
<dbReference type="Gene3D" id="3.10.450.40">
    <property type="match status" value="1"/>
</dbReference>
<protein>
    <recommendedName>
        <fullName evidence="5">PepSY domain-containing protein</fullName>
    </recommendedName>
</protein>
<accession>A0A347WI12</accession>
<feature type="compositionally biased region" description="Acidic residues" evidence="1">
    <location>
        <begin position="46"/>
        <end position="60"/>
    </location>
</feature>
<feature type="compositionally biased region" description="Low complexity" evidence="1">
    <location>
        <begin position="375"/>
        <end position="386"/>
    </location>
</feature>
<gene>
    <name evidence="3" type="ORF">CL176_01000</name>
</gene>
<keyword evidence="4" id="KW-1185">Reference proteome</keyword>
<feature type="signal peptide" evidence="2">
    <location>
        <begin position="1"/>
        <end position="29"/>
    </location>
</feature>
<feature type="compositionally biased region" description="Low complexity" evidence="1">
    <location>
        <begin position="341"/>
        <end position="367"/>
    </location>
</feature>
<feature type="compositionally biased region" description="Acidic residues" evidence="1">
    <location>
        <begin position="138"/>
        <end position="166"/>
    </location>
</feature>
<feature type="compositionally biased region" description="Acidic residues" evidence="1">
    <location>
        <begin position="396"/>
        <end position="407"/>
    </location>
</feature>
<feature type="region of interest" description="Disordered" evidence="1">
    <location>
        <begin position="333"/>
        <end position="407"/>
    </location>
</feature>
<dbReference type="RefSeq" id="WP_118989643.1">
    <property type="nucleotide sequence ID" value="NZ_CP023434.1"/>
</dbReference>
<name>A0A347WI12_9LACT</name>
<dbReference type="AlphaFoldDB" id="A0A347WI12"/>